<reference evidence="2 3" key="1">
    <citation type="submission" date="2019-06" db="EMBL/GenBank/DDBJ databases">
        <title>Sorghum-associated microbial communities from plants grown in Nebraska, USA.</title>
        <authorList>
            <person name="Schachtman D."/>
        </authorList>
    </citation>
    <scope>NUCLEOTIDE SEQUENCE [LARGE SCALE GENOMIC DNA]</scope>
    <source>
        <strain evidence="2 3">2482</strain>
    </source>
</reference>
<evidence type="ECO:0000313" key="2">
    <source>
        <dbReference type="EMBL" id="TWE08123.1"/>
    </source>
</evidence>
<dbReference type="Proteomes" id="UP000319671">
    <property type="component" value="Unassembled WGS sequence"/>
</dbReference>
<keyword evidence="1" id="KW-0812">Transmembrane</keyword>
<keyword evidence="3" id="KW-1185">Reference proteome</keyword>
<name>A0A561DXN3_9BACI</name>
<proteinExistence type="predicted"/>
<protein>
    <submittedName>
        <fullName evidence="2">Uncharacterized protein</fullName>
    </submittedName>
</protein>
<organism evidence="2 3">
    <name type="scientific">Neobacillus bataviensis</name>
    <dbReference type="NCBI Taxonomy" id="220685"/>
    <lineage>
        <taxon>Bacteria</taxon>
        <taxon>Bacillati</taxon>
        <taxon>Bacillota</taxon>
        <taxon>Bacilli</taxon>
        <taxon>Bacillales</taxon>
        <taxon>Bacillaceae</taxon>
        <taxon>Neobacillus</taxon>
    </lineage>
</organism>
<gene>
    <name evidence="2" type="ORF">FB550_101137</name>
</gene>
<feature type="transmembrane region" description="Helical" evidence="1">
    <location>
        <begin position="12"/>
        <end position="30"/>
    </location>
</feature>
<keyword evidence="1" id="KW-1133">Transmembrane helix</keyword>
<comment type="caution">
    <text evidence="2">The sequence shown here is derived from an EMBL/GenBank/DDBJ whole genome shotgun (WGS) entry which is preliminary data.</text>
</comment>
<keyword evidence="1" id="KW-0472">Membrane</keyword>
<sequence length="56" mass="6763">MEFLDLGTWFQYFLLIISGCLGLLLLLLVYSNRYTREKINQIEQNEESVESYRDFH</sequence>
<dbReference type="AlphaFoldDB" id="A0A561DXN3"/>
<dbReference type="EMBL" id="VIVN01000001">
    <property type="protein sequence ID" value="TWE08123.1"/>
    <property type="molecule type" value="Genomic_DNA"/>
</dbReference>
<evidence type="ECO:0000256" key="1">
    <source>
        <dbReference type="SAM" id="Phobius"/>
    </source>
</evidence>
<evidence type="ECO:0000313" key="3">
    <source>
        <dbReference type="Proteomes" id="UP000319671"/>
    </source>
</evidence>
<accession>A0A561DXN3</accession>